<organism evidence="1 2">
    <name type="scientific">Clostridium acetobutylicum (strain ATCC 824 / DSM 792 / JCM 1419 / IAM 19013 / LMG 5710 / NBRC 13948 / NRRL B-527 / VKM B-1787 / 2291 / W)</name>
    <dbReference type="NCBI Taxonomy" id="272562"/>
    <lineage>
        <taxon>Bacteria</taxon>
        <taxon>Bacillati</taxon>
        <taxon>Bacillota</taxon>
        <taxon>Clostridia</taxon>
        <taxon>Eubacteriales</taxon>
        <taxon>Clostridiaceae</taxon>
        <taxon>Clostridium</taxon>
    </lineage>
</organism>
<dbReference type="Pfam" id="PF14097">
    <property type="entry name" value="SpoVAE"/>
    <property type="match status" value="1"/>
</dbReference>
<sequence length="189" mass="20351">MKYRVIIITDGDKIAKKAAEKAAGNINGRCISISSGNPSKITGDEVLRLIKCAKKDPVIVMVDDKGDIGRGKGEEIVQYIVKSQEIKVIGMIAVASNTLGSGIKVDYSIDKCGNKIECAVDKYGNARHNKVIIGDTVNTINPNQIPVIIGIGDPGKMDGCDDFNKGCPILTNAIKLLINVYNERSVYKN</sequence>
<name>Q97GR4_CLOAB</name>
<dbReference type="GeneID" id="44998778"/>
<dbReference type="eggNOG" id="ENOG502ZRG2">
    <property type="taxonomic scope" value="Bacteria"/>
</dbReference>
<dbReference type="AlphaFoldDB" id="Q97GR4"/>
<evidence type="ECO:0000313" key="2">
    <source>
        <dbReference type="Proteomes" id="UP000000814"/>
    </source>
</evidence>
<accession>Q97GR4</accession>
<dbReference type="PIR" id="G97183">
    <property type="entry name" value="G97183"/>
</dbReference>
<dbReference type="STRING" id="272562.CA_C2302"/>
<gene>
    <name evidence="1" type="primary">SpoVAE</name>
    <name evidence="1" type="ordered locus">CA_C2302</name>
</gene>
<protein>
    <submittedName>
        <fullName evidence="1">Stage V sporulation AE, SpoVAE</fullName>
    </submittedName>
</protein>
<evidence type="ECO:0000313" key="1">
    <source>
        <dbReference type="EMBL" id="AAK80258.1"/>
    </source>
</evidence>
<dbReference type="RefSeq" id="WP_010965599.1">
    <property type="nucleotide sequence ID" value="NC_003030.1"/>
</dbReference>
<dbReference type="KEGG" id="cac:CA_C2302"/>
<keyword evidence="2" id="KW-1185">Reference proteome</keyword>
<dbReference type="InterPro" id="IPR025914">
    <property type="entry name" value="SpoVAE"/>
</dbReference>
<proteinExistence type="predicted"/>
<dbReference type="Proteomes" id="UP000000814">
    <property type="component" value="Chromosome"/>
</dbReference>
<dbReference type="HOGENOM" id="CLU_1413368_0_0_9"/>
<reference evidence="1 2" key="1">
    <citation type="journal article" date="2001" name="J. Bacteriol.">
        <title>Genome sequence and comparative analysis of the solvent-producing bacterium Clostridium acetobutylicum.</title>
        <authorList>
            <person name="Nolling J."/>
            <person name="Breton G."/>
            <person name="Omelchenko M.V."/>
            <person name="Makarova K.S."/>
            <person name="Zeng Q."/>
            <person name="Gibson R."/>
            <person name="Lee H.M."/>
            <person name="Dubois J."/>
            <person name="Qiu D."/>
            <person name="Hitti J."/>
            <person name="Wolf Y.I."/>
            <person name="Tatusov R.L."/>
            <person name="Sabathe F."/>
            <person name="Doucette-Stamm L."/>
            <person name="Soucaille P."/>
            <person name="Daly M.J."/>
            <person name="Bennett G.N."/>
            <person name="Koonin E.V."/>
            <person name="Smith D.R."/>
        </authorList>
    </citation>
    <scope>NUCLEOTIDE SEQUENCE [LARGE SCALE GENOMIC DNA]</scope>
    <source>
        <strain evidence="2">ATCC 824 / DSM 792 / JCM 1419 / LMG 5710 / VKM B-1787</strain>
    </source>
</reference>
<dbReference type="EMBL" id="AE001437">
    <property type="protein sequence ID" value="AAK80258.1"/>
    <property type="molecule type" value="Genomic_DNA"/>
</dbReference>